<name>A0A4Y4AYM2_9FLAO</name>
<dbReference type="InterPro" id="IPR011856">
    <property type="entry name" value="tRNA_endonuc-like_dom_sf"/>
</dbReference>
<dbReference type="STRING" id="983.SAMN05443543_103364"/>
<reference evidence="1 2" key="1">
    <citation type="submission" date="2019-06" db="EMBL/GenBank/DDBJ databases">
        <title>Whole genome shotgun sequence of Flavobacterium flevense NBRC 14960.</title>
        <authorList>
            <person name="Hosoyama A."/>
            <person name="Uohara A."/>
            <person name="Ohji S."/>
            <person name="Ichikawa N."/>
        </authorList>
    </citation>
    <scope>NUCLEOTIDE SEQUENCE [LARGE SCALE GENOMIC DNA]</scope>
    <source>
        <strain evidence="1 2">NBRC 14960</strain>
    </source>
</reference>
<dbReference type="RefSeq" id="WP_073243736.1">
    <property type="nucleotide sequence ID" value="NZ_BJNP01000017.1"/>
</dbReference>
<dbReference type="EMBL" id="BJNP01000017">
    <property type="protein sequence ID" value="GEC72242.1"/>
    <property type="molecule type" value="Genomic_DNA"/>
</dbReference>
<dbReference type="AlphaFoldDB" id="A0A4Y4AYM2"/>
<proteinExistence type="predicted"/>
<organism evidence="1 2">
    <name type="scientific">Flavobacterium flevense</name>
    <dbReference type="NCBI Taxonomy" id="983"/>
    <lineage>
        <taxon>Bacteria</taxon>
        <taxon>Pseudomonadati</taxon>
        <taxon>Bacteroidota</taxon>
        <taxon>Flavobacteriia</taxon>
        <taxon>Flavobacteriales</taxon>
        <taxon>Flavobacteriaceae</taxon>
        <taxon>Flavobacterium</taxon>
    </lineage>
</organism>
<gene>
    <name evidence="1" type="ORF">FFL01_17810</name>
</gene>
<dbReference type="Proteomes" id="UP000316775">
    <property type="component" value="Unassembled WGS sequence"/>
</dbReference>
<evidence type="ECO:0000313" key="2">
    <source>
        <dbReference type="Proteomes" id="UP000316775"/>
    </source>
</evidence>
<dbReference type="GO" id="GO:0003676">
    <property type="term" value="F:nucleic acid binding"/>
    <property type="evidence" value="ECO:0007669"/>
    <property type="project" value="InterPro"/>
</dbReference>
<dbReference type="OrthoDB" id="872472at2"/>
<sequence length="295" mass="34070">MQETKIWKVNHNTLTELNKSNLDYEDRIHRWIENDIKIILPDAILIGSKIKTDHLKEIDLLAIDSSGDLVIIELKRGNTPRDVIAQTLDYAAWASTLKVDDINSILQKQGRKETIYELLNKNFEDGEEIEINENQKLLIVASEIDAITERVINYLSTKGLNINAVTFNYYKDDNAELVARNFLIKRNEIFTTTDENKRNGRFITKLFNEGKLLVGHKVKYIPLNNKGIENVAEIIRKGSKCLKIAGTDETFSFSGLRKKFILENELNDYNAYFPYNQWGEWELIGESENKELAEL</sequence>
<evidence type="ECO:0000313" key="1">
    <source>
        <dbReference type="EMBL" id="GEC72242.1"/>
    </source>
</evidence>
<evidence type="ECO:0008006" key="3">
    <source>
        <dbReference type="Google" id="ProtNLM"/>
    </source>
</evidence>
<accession>A0A4Y4AYM2</accession>
<dbReference type="Gene3D" id="3.40.1350.10">
    <property type="match status" value="1"/>
</dbReference>
<protein>
    <recommendedName>
        <fullName evidence="3">DUF91 domain-containing protein</fullName>
    </recommendedName>
</protein>
<comment type="caution">
    <text evidence="1">The sequence shown here is derived from an EMBL/GenBank/DDBJ whole genome shotgun (WGS) entry which is preliminary data.</text>
</comment>
<keyword evidence="2" id="KW-1185">Reference proteome</keyword>